<proteinExistence type="predicted"/>
<evidence type="ECO:0000313" key="2">
    <source>
        <dbReference type="Proteomes" id="UP000334340"/>
    </source>
</evidence>
<dbReference type="Proteomes" id="UP000334340">
    <property type="component" value="Unassembled WGS sequence"/>
</dbReference>
<keyword evidence="2" id="KW-1185">Reference proteome</keyword>
<sequence length="102" mass="12180">MFYMIEFDQKPGVNRKQVTDAYQRFADHFTKLLPQFKLVGLFSRDLYVGHRPQYLALWKFTAYADLDAWEKLWTTDEEGRRLAQELSDLAQDWDAKVMTKLL</sequence>
<name>A0A564ZHR7_9BACT</name>
<accession>A0A564ZHR7</accession>
<dbReference type="EMBL" id="CABIKM010000006">
    <property type="protein sequence ID" value="VUZ84088.1"/>
    <property type="molecule type" value="Genomic_DNA"/>
</dbReference>
<dbReference type="AlphaFoldDB" id="A0A564ZHR7"/>
<reference evidence="1 2" key="1">
    <citation type="submission" date="2019-07" db="EMBL/GenBank/DDBJ databases">
        <authorList>
            <person name="Cremers G."/>
        </authorList>
    </citation>
    <scope>NUCLEOTIDE SEQUENCE [LARGE SCALE GENOMIC DNA]</scope>
</reference>
<protein>
    <recommendedName>
        <fullName evidence="3">NIPSNAP domain-containing protein</fullName>
    </recommendedName>
</protein>
<gene>
    <name evidence="1" type="ORF">MELA_00453</name>
</gene>
<organism evidence="1 2">
    <name type="scientific">Candidatus Methylomirabilis lanthanidiphila</name>
    <dbReference type="NCBI Taxonomy" id="2211376"/>
    <lineage>
        <taxon>Bacteria</taxon>
        <taxon>Candidatus Methylomirabilota</taxon>
        <taxon>Candidatus Methylomirabilia</taxon>
        <taxon>Candidatus Methylomirabilales</taxon>
        <taxon>Candidatus Methylomirabilaceae</taxon>
        <taxon>Candidatus Methylomirabilis</taxon>
    </lineage>
</organism>
<evidence type="ECO:0008006" key="3">
    <source>
        <dbReference type="Google" id="ProtNLM"/>
    </source>
</evidence>
<evidence type="ECO:0000313" key="1">
    <source>
        <dbReference type="EMBL" id="VUZ84088.1"/>
    </source>
</evidence>